<accession>W6Q8D6</accession>
<dbReference type="Proteomes" id="UP000030686">
    <property type="component" value="Unassembled WGS sequence"/>
</dbReference>
<dbReference type="EMBL" id="HG792016">
    <property type="protein sequence ID" value="CDM32963.1"/>
    <property type="molecule type" value="Genomic_DNA"/>
</dbReference>
<protein>
    <submittedName>
        <fullName evidence="1">Uncharacterized protein</fullName>
    </submittedName>
</protein>
<evidence type="ECO:0000313" key="1">
    <source>
        <dbReference type="EMBL" id="CDM32963.1"/>
    </source>
</evidence>
<evidence type="ECO:0000313" key="2">
    <source>
        <dbReference type="Proteomes" id="UP000030686"/>
    </source>
</evidence>
<dbReference type="OrthoDB" id="4356827at2759"/>
<organism evidence="1 2">
    <name type="scientific">Penicillium roqueforti (strain FM164)</name>
    <dbReference type="NCBI Taxonomy" id="1365484"/>
    <lineage>
        <taxon>Eukaryota</taxon>
        <taxon>Fungi</taxon>
        <taxon>Dikarya</taxon>
        <taxon>Ascomycota</taxon>
        <taxon>Pezizomycotina</taxon>
        <taxon>Eurotiomycetes</taxon>
        <taxon>Eurotiomycetidae</taxon>
        <taxon>Eurotiales</taxon>
        <taxon>Aspergillaceae</taxon>
        <taxon>Penicillium</taxon>
    </lineage>
</organism>
<proteinExistence type="predicted"/>
<name>W6Q8D6_PENRF</name>
<sequence>MPSGENTMDLNEADIDHSGFYTDGRSQAISLPFIPLPRRTLAYEDHGSLQVVGQSPTSNPCLVDETLDITDSFDMQAYYYDIEASPLQTSHAGKLNLKSYTKLLLTGPRRQTLWVHKRDYHVGGKSQGYSVNASTITPFYRKV</sequence>
<keyword evidence="2" id="KW-1185">Reference proteome</keyword>
<reference evidence="1" key="1">
    <citation type="journal article" date="2014" name="Nat. Commun.">
        <title>Multiple recent horizontal transfers of a large genomic region in cheese making fungi.</title>
        <authorList>
            <person name="Cheeseman K."/>
            <person name="Ropars J."/>
            <person name="Renault P."/>
            <person name="Dupont J."/>
            <person name="Gouzy J."/>
            <person name="Branca A."/>
            <person name="Abraham A.L."/>
            <person name="Ceppi M."/>
            <person name="Conseiller E."/>
            <person name="Debuchy R."/>
            <person name="Malagnac F."/>
            <person name="Goarin A."/>
            <person name="Silar P."/>
            <person name="Lacoste S."/>
            <person name="Sallet E."/>
            <person name="Bensimon A."/>
            <person name="Giraud T."/>
            <person name="Brygoo Y."/>
        </authorList>
    </citation>
    <scope>NUCLEOTIDE SEQUENCE [LARGE SCALE GENOMIC DNA]</scope>
    <source>
        <strain evidence="1">FM164</strain>
    </source>
</reference>
<dbReference type="AlphaFoldDB" id="W6Q8D6"/>
<gene>
    <name evidence="1" type="ORF">PROQFM164_S02g003114</name>
</gene>